<reference evidence="1" key="2">
    <citation type="submission" date="2014-03" db="EMBL/GenBank/DDBJ databases">
        <title>The whipworm genome and dual-species transcriptomics of an intimate host-pathogen interaction.</title>
        <authorList>
            <person name="Foth B.J."/>
            <person name="Tsai I.J."/>
            <person name="Reid A.J."/>
            <person name="Bancroft A.J."/>
            <person name="Nichol S."/>
            <person name="Tracey A."/>
            <person name="Holroyd N."/>
            <person name="Cotton J.A."/>
            <person name="Stanley E.J."/>
            <person name="Zarowiecki M."/>
            <person name="Liu J.Z."/>
            <person name="Huckvale T."/>
            <person name="Cooper P.J."/>
            <person name="Grencis R.K."/>
            <person name="Berriman M."/>
        </authorList>
    </citation>
    <scope>NUCLEOTIDE SEQUENCE [LARGE SCALE GENOMIC DNA]</scope>
</reference>
<name>A0A077YXW0_TRITR</name>
<dbReference type="AlphaFoldDB" id="A0A077YXW0"/>
<sequence length="33" mass="3876">MTPRPENGTILDFLYFSLRRSFMSKIISTAPWV</sequence>
<gene>
    <name evidence="1" type="ORF">TTRE_0000085801</name>
</gene>
<proteinExistence type="predicted"/>
<protein>
    <submittedName>
        <fullName evidence="1">Uncharacterized protein</fullName>
    </submittedName>
</protein>
<keyword evidence="2" id="KW-1185">Reference proteome</keyword>
<evidence type="ECO:0000313" key="2">
    <source>
        <dbReference type="Proteomes" id="UP000030665"/>
    </source>
</evidence>
<evidence type="ECO:0000313" key="1">
    <source>
        <dbReference type="EMBL" id="CDW52596.1"/>
    </source>
</evidence>
<reference evidence="1" key="1">
    <citation type="submission" date="2014-01" db="EMBL/GenBank/DDBJ databases">
        <authorList>
            <person name="Aslett M."/>
        </authorList>
    </citation>
    <scope>NUCLEOTIDE SEQUENCE</scope>
</reference>
<dbReference type="Proteomes" id="UP000030665">
    <property type="component" value="Unassembled WGS sequence"/>
</dbReference>
<organism evidence="1 2">
    <name type="scientific">Trichuris trichiura</name>
    <name type="common">Whipworm</name>
    <name type="synonym">Trichocephalus trichiurus</name>
    <dbReference type="NCBI Taxonomy" id="36087"/>
    <lineage>
        <taxon>Eukaryota</taxon>
        <taxon>Metazoa</taxon>
        <taxon>Ecdysozoa</taxon>
        <taxon>Nematoda</taxon>
        <taxon>Enoplea</taxon>
        <taxon>Dorylaimia</taxon>
        <taxon>Trichinellida</taxon>
        <taxon>Trichuridae</taxon>
        <taxon>Trichuris</taxon>
    </lineage>
</organism>
<dbReference type="EMBL" id="HG805827">
    <property type="protein sequence ID" value="CDW52596.1"/>
    <property type="molecule type" value="Genomic_DNA"/>
</dbReference>
<accession>A0A077YXW0</accession>